<reference evidence="1" key="1">
    <citation type="submission" date="2018-02" db="EMBL/GenBank/DDBJ databases">
        <title>Rhizophora mucronata_Transcriptome.</title>
        <authorList>
            <person name="Meera S.P."/>
            <person name="Sreeshan A."/>
            <person name="Augustine A."/>
        </authorList>
    </citation>
    <scope>NUCLEOTIDE SEQUENCE</scope>
    <source>
        <tissue evidence="1">Leaf</tissue>
    </source>
</reference>
<dbReference type="AlphaFoldDB" id="A0A2P2QC96"/>
<sequence length="53" mass="6193">MDPAKGRLVLIIWAQYDVARTLFQLDPTMSWSPKFFHLLTSEHDKKIEKMTAS</sequence>
<evidence type="ECO:0000313" key="1">
    <source>
        <dbReference type="EMBL" id="MBX64620.1"/>
    </source>
</evidence>
<accession>A0A2P2QC96</accession>
<proteinExistence type="predicted"/>
<protein>
    <submittedName>
        <fullName evidence="1">Uncharacterized protein</fullName>
    </submittedName>
</protein>
<organism evidence="1">
    <name type="scientific">Rhizophora mucronata</name>
    <name type="common">Asiatic mangrove</name>
    <dbReference type="NCBI Taxonomy" id="61149"/>
    <lineage>
        <taxon>Eukaryota</taxon>
        <taxon>Viridiplantae</taxon>
        <taxon>Streptophyta</taxon>
        <taxon>Embryophyta</taxon>
        <taxon>Tracheophyta</taxon>
        <taxon>Spermatophyta</taxon>
        <taxon>Magnoliopsida</taxon>
        <taxon>eudicotyledons</taxon>
        <taxon>Gunneridae</taxon>
        <taxon>Pentapetalae</taxon>
        <taxon>rosids</taxon>
        <taxon>fabids</taxon>
        <taxon>Malpighiales</taxon>
        <taxon>Rhizophoraceae</taxon>
        <taxon>Rhizophora</taxon>
    </lineage>
</organism>
<dbReference type="EMBL" id="GGEC01084136">
    <property type="protein sequence ID" value="MBX64620.1"/>
    <property type="molecule type" value="Transcribed_RNA"/>
</dbReference>
<name>A0A2P2QC96_RHIMU</name>